<evidence type="ECO:0000256" key="5">
    <source>
        <dbReference type="ARBA" id="ARBA00022989"/>
    </source>
</evidence>
<evidence type="ECO:0000256" key="10">
    <source>
        <dbReference type="SAM" id="Phobius"/>
    </source>
</evidence>
<dbReference type="InterPro" id="IPR006153">
    <property type="entry name" value="Cation/H_exchanger_TM"/>
</dbReference>
<keyword evidence="3" id="KW-1003">Cell membrane</keyword>
<keyword evidence="4 10" id="KW-0812">Transmembrane</keyword>
<keyword evidence="2" id="KW-0813">Transport</keyword>
<feature type="transmembrane region" description="Helical" evidence="10">
    <location>
        <begin position="49"/>
        <end position="72"/>
    </location>
</feature>
<keyword evidence="7" id="KW-0406">Ion transport</keyword>
<feature type="transmembrane region" description="Helical" evidence="10">
    <location>
        <begin position="296"/>
        <end position="320"/>
    </location>
</feature>
<feature type="transmembrane region" description="Helical" evidence="10">
    <location>
        <begin position="79"/>
        <end position="101"/>
    </location>
</feature>
<sequence>MQLLLVVVGAIAVTAVANRKGLQPSLVVVMLAAAISFVPGLPRFELPPALILGVVLPPLLYSAALDFSFVSFMRNLRPILSLGVALVIVSTFLTGVVAWWIVPGLTLAPALVLGSVVAPTDAVAALSVGRQLGLPKKVMAILTGESLVNDAAALTFFSLAVAAATGEHTVVESPQLLFLYEVVGGVLIGMVLGGVVHWIRQRLRDSGLETAFSLVVPFAAYLLAEQLHASGVIAVVMAGFFLGHNEADAGFGTRLQGRQVWKSMDVLLESFVFAYMGLQCRFVFADLAATGVEWGAFVAIAATLLFVVLAVRPLWIFLTYGNDRLFHRWRLRLANRPAVARRLAARAARQRAAGRPERTPEEPLSWKYAAVLSWSGMRGVVTLAAAAGVPALAGGLSFPQRDLIQALAFVIALGTLLIQTPTLPLLIRRLHISAPEEQRREAEGIRRAHEISREATHQAARKVLESPPEGADPGVLAQYADKLAAAAAERRKADDEDDAVDSAVMSDSARATIRVVRQELLAAQRRALVRARDNWELDDDVVRRQLERLDLEEAAADSGSR</sequence>
<organism evidence="12 13">
    <name type="scientific">Fodinicola feengrottensis</name>
    <dbReference type="NCBI Taxonomy" id="435914"/>
    <lineage>
        <taxon>Bacteria</taxon>
        <taxon>Bacillati</taxon>
        <taxon>Actinomycetota</taxon>
        <taxon>Actinomycetes</taxon>
        <taxon>Mycobacteriales</taxon>
        <taxon>Fodinicola</taxon>
    </lineage>
</organism>
<keyword evidence="5 10" id="KW-1133">Transmembrane helix</keyword>
<dbReference type="PANTHER" id="PTHR10110:SF86">
    <property type="entry name" value="SODIUM_HYDROGEN EXCHANGER 7"/>
    <property type="match status" value="1"/>
</dbReference>
<dbReference type="EMBL" id="BAAANY010000003">
    <property type="protein sequence ID" value="GAA1662767.1"/>
    <property type="molecule type" value="Genomic_DNA"/>
</dbReference>
<dbReference type="Proteomes" id="UP001500618">
    <property type="component" value="Unassembled WGS sequence"/>
</dbReference>
<evidence type="ECO:0000259" key="11">
    <source>
        <dbReference type="Pfam" id="PF00999"/>
    </source>
</evidence>
<feature type="transmembrane region" description="Helical" evidence="10">
    <location>
        <begin position="107"/>
        <end position="126"/>
    </location>
</feature>
<feature type="domain" description="Cation/H+ exchanger transmembrane" evidence="11">
    <location>
        <begin position="11"/>
        <end position="427"/>
    </location>
</feature>
<evidence type="ECO:0000256" key="1">
    <source>
        <dbReference type="ARBA" id="ARBA00004651"/>
    </source>
</evidence>
<proteinExistence type="predicted"/>
<comment type="caution">
    <text evidence="12">The sequence shown here is derived from an EMBL/GenBank/DDBJ whole genome shotgun (WGS) entry which is preliminary data.</text>
</comment>
<keyword evidence="13" id="KW-1185">Reference proteome</keyword>
<keyword evidence="6" id="KW-0915">Sodium</keyword>
<evidence type="ECO:0000256" key="4">
    <source>
        <dbReference type="ARBA" id="ARBA00022692"/>
    </source>
</evidence>
<dbReference type="Gene3D" id="6.10.140.1330">
    <property type="match status" value="1"/>
</dbReference>
<feature type="transmembrane region" description="Helical" evidence="10">
    <location>
        <begin position="380"/>
        <end position="398"/>
    </location>
</feature>
<comment type="subcellular location">
    <subcellularLocation>
        <location evidence="1">Cell membrane</location>
        <topology evidence="1">Multi-pass membrane protein</topology>
    </subcellularLocation>
</comment>
<evidence type="ECO:0000256" key="2">
    <source>
        <dbReference type="ARBA" id="ARBA00022448"/>
    </source>
</evidence>
<evidence type="ECO:0000256" key="8">
    <source>
        <dbReference type="ARBA" id="ARBA00023136"/>
    </source>
</evidence>
<accession>A0ABN2FZM6</accession>
<dbReference type="RefSeq" id="WP_344307608.1">
    <property type="nucleotide sequence ID" value="NZ_BAAANY010000003.1"/>
</dbReference>
<evidence type="ECO:0000256" key="3">
    <source>
        <dbReference type="ARBA" id="ARBA00022475"/>
    </source>
</evidence>
<protein>
    <submittedName>
        <fullName evidence="12">Cation:proton antiporter</fullName>
    </submittedName>
</protein>
<dbReference type="Pfam" id="PF00999">
    <property type="entry name" value="Na_H_Exchanger"/>
    <property type="match status" value="1"/>
</dbReference>
<evidence type="ECO:0000256" key="9">
    <source>
        <dbReference type="ARBA" id="ARBA00023201"/>
    </source>
</evidence>
<dbReference type="InterPro" id="IPR018422">
    <property type="entry name" value="Cation/H_exchanger_CPA1"/>
</dbReference>
<feature type="transmembrane region" description="Helical" evidence="10">
    <location>
        <begin position="147"/>
        <end position="165"/>
    </location>
</feature>
<name>A0ABN2FZM6_9ACTN</name>
<keyword evidence="9" id="KW-0739">Sodium transport</keyword>
<feature type="transmembrane region" description="Helical" evidence="10">
    <location>
        <begin position="404"/>
        <end position="427"/>
    </location>
</feature>
<reference evidence="12 13" key="1">
    <citation type="journal article" date="2019" name="Int. J. Syst. Evol. Microbiol.">
        <title>The Global Catalogue of Microorganisms (GCM) 10K type strain sequencing project: providing services to taxonomists for standard genome sequencing and annotation.</title>
        <authorList>
            <consortium name="The Broad Institute Genomics Platform"/>
            <consortium name="The Broad Institute Genome Sequencing Center for Infectious Disease"/>
            <person name="Wu L."/>
            <person name="Ma J."/>
        </authorList>
    </citation>
    <scope>NUCLEOTIDE SEQUENCE [LARGE SCALE GENOMIC DNA]</scope>
    <source>
        <strain evidence="12 13">JCM 14718</strain>
    </source>
</reference>
<keyword evidence="8 10" id="KW-0472">Membrane</keyword>
<dbReference type="PANTHER" id="PTHR10110">
    <property type="entry name" value="SODIUM/HYDROGEN EXCHANGER"/>
    <property type="match status" value="1"/>
</dbReference>
<gene>
    <name evidence="12" type="ORF">GCM10009765_10320</name>
</gene>
<feature type="transmembrane region" description="Helical" evidence="10">
    <location>
        <begin position="266"/>
        <end position="284"/>
    </location>
</feature>
<evidence type="ECO:0000256" key="6">
    <source>
        <dbReference type="ARBA" id="ARBA00023053"/>
    </source>
</evidence>
<feature type="transmembrane region" description="Helical" evidence="10">
    <location>
        <begin position="229"/>
        <end position="245"/>
    </location>
</feature>
<feature type="transmembrane region" description="Helical" evidence="10">
    <location>
        <begin position="177"/>
        <end position="199"/>
    </location>
</feature>
<evidence type="ECO:0000256" key="7">
    <source>
        <dbReference type="ARBA" id="ARBA00023065"/>
    </source>
</evidence>
<evidence type="ECO:0000313" key="13">
    <source>
        <dbReference type="Proteomes" id="UP001500618"/>
    </source>
</evidence>
<evidence type="ECO:0000313" key="12">
    <source>
        <dbReference type="EMBL" id="GAA1662767.1"/>
    </source>
</evidence>